<keyword evidence="3" id="KW-1185">Reference proteome</keyword>
<dbReference type="Pfam" id="PF13333">
    <property type="entry name" value="rve_2"/>
    <property type="match status" value="1"/>
</dbReference>
<evidence type="ECO:0000259" key="1">
    <source>
        <dbReference type="Pfam" id="PF13333"/>
    </source>
</evidence>
<accession>A0A372L736</accession>
<dbReference type="Proteomes" id="UP000262939">
    <property type="component" value="Unassembled WGS sequence"/>
</dbReference>
<sequence length="52" mass="6455">MEQSASYRYYISADNEELFRPVEIYIYFYNYKRFQKRLSHLAPTEYRCQMAA</sequence>
<dbReference type="GO" id="GO:0015074">
    <property type="term" value="P:DNA integration"/>
    <property type="evidence" value="ECO:0007669"/>
    <property type="project" value="InterPro"/>
</dbReference>
<dbReference type="AlphaFoldDB" id="A0A372L736"/>
<organism evidence="2 3">
    <name type="scientific">Peribacillus glennii</name>
    <dbReference type="NCBI Taxonomy" id="2303991"/>
    <lineage>
        <taxon>Bacteria</taxon>
        <taxon>Bacillati</taxon>
        <taxon>Bacillota</taxon>
        <taxon>Bacilli</taxon>
        <taxon>Bacillales</taxon>
        <taxon>Bacillaceae</taxon>
        <taxon>Peribacillus</taxon>
    </lineage>
</organism>
<dbReference type="InterPro" id="IPR001584">
    <property type="entry name" value="Integrase_cat-core"/>
</dbReference>
<dbReference type="RefSeq" id="WP_117324262.1">
    <property type="nucleotide sequence ID" value="NZ_QVTD01000019.1"/>
</dbReference>
<comment type="caution">
    <text evidence="2">The sequence shown here is derived from an EMBL/GenBank/DDBJ whole genome shotgun (WGS) entry which is preliminary data.</text>
</comment>
<dbReference type="EMBL" id="QVTD01000019">
    <property type="protein sequence ID" value="RFU60987.1"/>
    <property type="molecule type" value="Genomic_DNA"/>
</dbReference>
<feature type="domain" description="Integrase catalytic" evidence="1">
    <location>
        <begin position="14"/>
        <end position="49"/>
    </location>
</feature>
<proteinExistence type="predicted"/>
<gene>
    <name evidence="2" type="ORF">D0466_19895</name>
</gene>
<name>A0A372L736_9BACI</name>
<reference evidence="2 3" key="1">
    <citation type="submission" date="2018-08" db="EMBL/GenBank/DDBJ databases">
        <title>Bacillus chawlae sp. nov., Bacillus glennii sp. nov., and Bacillus saganii sp. nov. Isolated from the Vehicle Assembly Building at Kennedy Space Center where the Viking Spacecraft were Assembled.</title>
        <authorList>
            <person name="Seuylemezian A."/>
            <person name="Vaishampayan P."/>
        </authorList>
    </citation>
    <scope>NUCLEOTIDE SEQUENCE [LARGE SCALE GENOMIC DNA]</scope>
    <source>
        <strain evidence="2 3">V44-8</strain>
    </source>
</reference>
<protein>
    <recommendedName>
        <fullName evidence="1">Integrase catalytic domain-containing protein</fullName>
    </recommendedName>
</protein>
<evidence type="ECO:0000313" key="3">
    <source>
        <dbReference type="Proteomes" id="UP000262939"/>
    </source>
</evidence>
<evidence type="ECO:0000313" key="2">
    <source>
        <dbReference type="EMBL" id="RFU60987.1"/>
    </source>
</evidence>